<accession>A0A067C5F3</accession>
<dbReference type="VEuPathDB" id="FungiDB:SPRG_10453"/>
<dbReference type="GeneID" id="24132561"/>
<gene>
    <name evidence="1" type="ORF">SPRG_10453</name>
</gene>
<reference evidence="1 2" key="1">
    <citation type="journal article" date="2013" name="PLoS Genet.">
        <title>Distinctive expansion of potential virulence genes in the genome of the oomycete fish pathogen Saprolegnia parasitica.</title>
        <authorList>
            <person name="Jiang R.H."/>
            <person name="de Bruijn I."/>
            <person name="Haas B.J."/>
            <person name="Belmonte R."/>
            <person name="Lobach L."/>
            <person name="Christie J."/>
            <person name="van den Ackerveken G."/>
            <person name="Bottin A."/>
            <person name="Bulone V."/>
            <person name="Diaz-Moreno S.M."/>
            <person name="Dumas B."/>
            <person name="Fan L."/>
            <person name="Gaulin E."/>
            <person name="Govers F."/>
            <person name="Grenville-Briggs L.J."/>
            <person name="Horner N.R."/>
            <person name="Levin J.Z."/>
            <person name="Mammella M."/>
            <person name="Meijer H.J."/>
            <person name="Morris P."/>
            <person name="Nusbaum C."/>
            <person name="Oome S."/>
            <person name="Phillips A.J."/>
            <person name="van Rooyen D."/>
            <person name="Rzeszutek E."/>
            <person name="Saraiva M."/>
            <person name="Secombes C.J."/>
            <person name="Seidl M.F."/>
            <person name="Snel B."/>
            <person name="Stassen J.H."/>
            <person name="Sykes S."/>
            <person name="Tripathy S."/>
            <person name="van den Berg H."/>
            <person name="Vega-Arreguin J.C."/>
            <person name="Wawra S."/>
            <person name="Young S.K."/>
            <person name="Zeng Q."/>
            <person name="Dieguez-Uribeondo J."/>
            <person name="Russ C."/>
            <person name="Tyler B.M."/>
            <person name="van West P."/>
        </authorList>
    </citation>
    <scope>NUCLEOTIDE SEQUENCE [LARGE SCALE GENOMIC DNA]</scope>
    <source>
        <strain evidence="1 2">CBS 223.65</strain>
    </source>
</reference>
<dbReference type="RefSeq" id="XP_012204968.1">
    <property type="nucleotide sequence ID" value="XM_012349578.1"/>
</dbReference>
<evidence type="ECO:0000313" key="2">
    <source>
        <dbReference type="Proteomes" id="UP000030745"/>
    </source>
</evidence>
<organism evidence="1 2">
    <name type="scientific">Saprolegnia parasitica (strain CBS 223.65)</name>
    <dbReference type="NCBI Taxonomy" id="695850"/>
    <lineage>
        <taxon>Eukaryota</taxon>
        <taxon>Sar</taxon>
        <taxon>Stramenopiles</taxon>
        <taxon>Oomycota</taxon>
        <taxon>Saprolegniomycetes</taxon>
        <taxon>Saprolegniales</taxon>
        <taxon>Saprolegniaceae</taxon>
        <taxon>Saprolegnia</taxon>
    </lineage>
</organism>
<dbReference type="EMBL" id="KK583243">
    <property type="protein sequence ID" value="KDO24375.1"/>
    <property type="molecule type" value="Genomic_DNA"/>
</dbReference>
<protein>
    <submittedName>
        <fullName evidence="1">Uncharacterized protein</fullName>
    </submittedName>
</protein>
<dbReference type="AlphaFoldDB" id="A0A067C5F3"/>
<proteinExistence type="predicted"/>
<evidence type="ECO:0000313" key="1">
    <source>
        <dbReference type="EMBL" id="KDO24375.1"/>
    </source>
</evidence>
<keyword evidence="2" id="KW-1185">Reference proteome</keyword>
<dbReference type="Proteomes" id="UP000030745">
    <property type="component" value="Unassembled WGS sequence"/>
</dbReference>
<name>A0A067C5F3_SAPPC</name>
<dbReference type="KEGG" id="spar:SPRG_10453"/>
<sequence length="49" mass="5613">MTKRERPRSTTPEVPTRLTAVDTQLQLMDFELASKHALLDRLETASSRD</sequence>